<dbReference type="KEGG" id="pmet:G4Y79_13080"/>
<dbReference type="Proteomes" id="UP000594468">
    <property type="component" value="Chromosome"/>
</dbReference>
<dbReference type="Gene3D" id="3.10.105.10">
    <property type="entry name" value="Dipeptide-binding Protein, Domain 3"/>
    <property type="match status" value="1"/>
</dbReference>
<evidence type="ECO:0000256" key="3">
    <source>
        <dbReference type="ARBA" id="ARBA00022729"/>
    </source>
</evidence>
<gene>
    <name evidence="6" type="ORF">G4Y79_13080</name>
</gene>
<comment type="similarity">
    <text evidence="1">Belongs to the bacterial solute-binding protein 5 family.</text>
</comment>
<dbReference type="InterPro" id="IPR039424">
    <property type="entry name" value="SBP_5"/>
</dbReference>
<keyword evidence="3 4" id="KW-0732">Signal</keyword>
<feature type="domain" description="Solute-binding protein family 5" evidence="5">
    <location>
        <begin position="69"/>
        <end position="419"/>
    </location>
</feature>
<dbReference type="Gene3D" id="3.90.76.10">
    <property type="entry name" value="Dipeptide-binding Protein, Domain 1"/>
    <property type="match status" value="1"/>
</dbReference>
<dbReference type="InterPro" id="IPR030678">
    <property type="entry name" value="Peptide/Ni-bd"/>
</dbReference>
<dbReference type="PANTHER" id="PTHR30290:SF9">
    <property type="entry name" value="OLIGOPEPTIDE-BINDING PROTEIN APPA"/>
    <property type="match status" value="1"/>
</dbReference>
<dbReference type="Gene3D" id="3.40.190.10">
    <property type="entry name" value="Periplasmic binding protein-like II"/>
    <property type="match status" value="1"/>
</dbReference>
<evidence type="ECO:0000256" key="2">
    <source>
        <dbReference type="ARBA" id="ARBA00022448"/>
    </source>
</evidence>
<dbReference type="InterPro" id="IPR000914">
    <property type="entry name" value="SBP_5_dom"/>
</dbReference>
<proteinExistence type="inferred from homology"/>
<dbReference type="GO" id="GO:0042597">
    <property type="term" value="C:periplasmic space"/>
    <property type="evidence" value="ECO:0007669"/>
    <property type="project" value="UniProtKB-ARBA"/>
</dbReference>
<evidence type="ECO:0000256" key="1">
    <source>
        <dbReference type="ARBA" id="ARBA00005695"/>
    </source>
</evidence>
<name>A0A7S8E5C2_9CHLR</name>
<dbReference type="PIRSF" id="PIRSF002741">
    <property type="entry name" value="MppA"/>
    <property type="match status" value="1"/>
</dbReference>
<sequence>MKKLLSLVLTLSILFGAFSFVSAQDNTLIMARAVDATGLDPHTQTAFASLRLLELVYEPLVTTDQDLNLIPVLATDWSFSDDGMALTFNLREGVTFHDGSDFTAEDVIASFERILDEETGSAAASNYASIESMEAPDDYTVVFNLSTPDVPILSAMASTNAAILSSDVIANEDPSLVTVGTGPFMLESWTPDEVTNLAANPDWWGEGPFVDGIEIRIIPDEASILAALRAGTIDFALLSDPLIATLLIDSPDIVLNRTPSLSYNVLQLRAAVEPLDQLEVRQAISCAIDRQQVVDTAALGEGKVTGPLTMASYALPLEDLFCYEQDLDMARELMAQAGMEEGFTLNVIVANAEPPVATSIAQNLQSQLEAINISVEIEAMELATYVDRWLAGDFMAAVALNGGRVDPYTMYSRYWQEGANFQETAGYLDDTLDTLMKEGQVETDPDARYEIFAEFQQHLAETSPWVWLYAGYTYTAQQPYVTGWTPTASDSLYFLSAVQVDK</sequence>
<reference evidence="6 7" key="1">
    <citation type="submission" date="2020-02" db="EMBL/GenBank/DDBJ databases">
        <authorList>
            <person name="Zheng R.K."/>
            <person name="Sun C.M."/>
        </authorList>
    </citation>
    <scope>NUCLEOTIDE SEQUENCE [LARGE SCALE GENOMIC DNA]</scope>
    <source>
        <strain evidence="7">rifampicinis</strain>
    </source>
</reference>
<dbReference type="AlphaFoldDB" id="A0A7S8E5C2"/>
<dbReference type="EMBL" id="CP062983">
    <property type="protein sequence ID" value="QPC80645.1"/>
    <property type="molecule type" value="Genomic_DNA"/>
</dbReference>
<evidence type="ECO:0000259" key="5">
    <source>
        <dbReference type="Pfam" id="PF00496"/>
    </source>
</evidence>
<keyword evidence="7" id="KW-1185">Reference proteome</keyword>
<accession>A0A7S8E5C2</accession>
<dbReference type="RefSeq" id="WP_195168720.1">
    <property type="nucleotide sequence ID" value="NZ_CP062983.1"/>
</dbReference>
<evidence type="ECO:0000313" key="6">
    <source>
        <dbReference type="EMBL" id="QPC80645.1"/>
    </source>
</evidence>
<feature type="chain" id="PRO_5032357236" evidence="4">
    <location>
        <begin position="24"/>
        <end position="502"/>
    </location>
</feature>
<keyword evidence="2" id="KW-0813">Transport</keyword>
<dbReference type="GO" id="GO:0043190">
    <property type="term" value="C:ATP-binding cassette (ABC) transporter complex"/>
    <property type="evidence" value="ECO:0007669"/>
    <property type="project" value="InterPro"/>
</dbReference>
<dbReference type="Pfam" id="PF00496">
    <property type="entry name" value="SBP_bac_5"/>
    <property type="match status" value="1"/>
</dbReference>
<dbReference type="PANTHER" id="PTHR30290">
    <property type="entry name" value="PERIPLASMIC BINDING COMPONENT OF ABC TRANSPORTER"/>
    <property type="match status" value="1"/>
</dbReference>
<dbReference type="GO" id="GO:0015833">
    <property type="term" value="P:peptide transport"/>
    <property type="evidence" value="ECO:0007669"/>
    <property type="project" value="TreeGrafter"/>
</dbReference>
<organism evidence="6 7">
    <name type="scientific">Phototrophicus methaneseepsis</name>
    <dbReference type="NCBI Taxonomy" id="2710758"/>
    <lineage>
        <taxon>Bacteria</taxon>
        <taxon>Bacillati</taxon>
        <taxon>Chloroflexota</taxon>
        <taxon>Candidatus Thermofontia</taxon>
        <taxon>Phototrophicales</taxon>
        <taxon>Phototrophicaceae</taxon>
        <taxon>Phototrophicus</taxon>
    </lineage>
</organism>
<feature type="signal peptide" evidence="4">
    <location>
        <begin position="1"/>
        <end position="23"/>
    </location>
</feature>
<dbReference type="GO" id="GO:1904680">
    <property type="term" value="F:peptide transmembrane transporter activity"/>
    <property type="evidence" value="ECO:0007669"/>
    <property type="project" value="TreeGrafter"/>
</dbReference>
<evidence type="ECO:0000313" key="7">
    <source>
        <dbReference type="Proteomes" id="UP000594468"/>
    </source>
</evidence>
<evidence type="ECO:0000256" key="4">
    <source>
        <dbReference type="SAM" id="SignalP"/>
    </source>
</evidence>
<dbReference type="SUPFAM" id="SSF53850">
    <property type="entry name" value="Periplasmic binding protein-like II"/>
    <property type="match status" value="1"/>
</dbReference>
<protein>
    <submittedName>
        <fullName evidence="6">ABC transporter substrate-binding protein</fullName>
    </submittedName>
</protein>